<dbReference type="EMBL" id="JAACNO010001149">
    <property type="protein sequence ID" value="KAF4142774.1"/>
    <property type="molecule type" value="Genomic_DNA"/>
</dbReference>
<sequence length="111" mass="12788">DYDALAKAWEAGDEQQGLCAEEDEHYRQLAEKAIYCQEAKDKGIHFHAIVRDEEEAKARVPQMLFVTLDNTHELLPDVASRWKKMLWNGGIEVNVYEVTDSELLDGLQKRI</sequence>
<comment type="caution">
    <text evidence="1">The sequence shown here is derived from an EMBL/GenBank/DDBJ whole genome shotgun (WGS) entry which is preliminary data.</text>
</comment>
<gene>
    <name evidence="1" type="ORF">GN958_ATG08002</name>
</gene>
<dbReference type="AlphaFoldDB" id="A0A8S9UUL4"/>
<organism evidence="1 2">
    <name type="scientific">Phytophthora infestans</name>
    <name type="common">Potato late blight agent</name>
    <name type="synonym">Botrytis infestans</name>
    <dbReference type="NCBI Taxonomy" id="4787"/>
    <lineage>
        <taxon>Eukaryota</taxon>
        <taxon>Sar</taxon>
        <taxon>Stramenopiles</taxon>
        <taxon>Oomycota</taxon>
        <taxon>Peronosporomycetes</taxon>
        <taxon>Peronosporales</taxon>
        <taxon>Peronosporaceae</taxon>
        <taxon>Phytophthora</taxon>
    </lineage>
</organism>
<proteinExistence type="predicted"/>
<dbReference type="Gene3D" id="3.30.70.260">
    <property type="match status" value="1"/>
</dbReference>
<evidence type="ECO:0000313" key="1">
    <source>
        <dbReference type="EMBL" id="KAF4142774.1"/>
    </source>
</evidence>
<protein>
    <submittedName>
        <fullName evidence="1">Uncharacterized protein</fullName>
    </submittedName>
</protein>
<feature type="non-terminal residue" evidence="1">
    <location>
        <position position="111"/>
    </location>
</feature>
<reference evidence="1" key="1">
    <citation type="submission" date="2020-03" db="EMBL/GenBank/DDBJ databases">
        <title>Hybrid Assembly of Korean Phytophthora infestans isolates.</title>
        <authorList>
            <person name="Prokchorchik M."/>
            <person name="Lee Y."/>
            <person name="Seo J."/>
            <person name="Cho J.-H."/>
            <person name="Park Y.-E."/>
            <person name="Jang D.-C."/>
            <person name="Im J.-S."/>
            <person name="Choi J.-G."/>
            <person name="Park H.-J."/>
            <person name="Lee G.-B."/>
            <person name="Lee Y.-G."/>
            <person name="Hong S.-Y."/>
            <person name="Cho K."/>
            <person name="Sohn K.H."/>
        </authorList>
    </citation>
    <scope>NUCLEOTIDE SEQUENCE</scope>
    <source>
        <strain evidence="1">KR_2_A2</strain>
    </source>
</reference>
<evidence type="ECO:0000313" key="2">
    <source>
        <dbReference type="Proteomes" id="UP000704712"/>
    </source>
</evidence>
<name>A0A8S9UUL4_PHYIN</name>
<accession>A0A8S9UUL4</accession>
<feature type="non-terminal residue" evidence="1">
    <location>
        <position position="1"/>
    </location>
</feature>
<dbReference type="Proteomes" id="UP000704712">
    <property type="component" value="Unassembled WGS sequence"/>
</dbReference>